<sequence length="732" mass="84904">MMDYNLKLNSYEHDLEYVIHSWSSYSSNYHPRNIKNDHPYDQSSRWSSDSNYPPQYIILKLLQPSIVTAITFGKFEKTHVCNLRKFTITGGASPDHQVHLLTSGLKNDNKKETFSLKHELQGKKFVCEYIKIVPVASWGPSFNFSIWHIKLFGIDDAKIVQPCLKWFNNYREQEAIRLCLKYFRQKNYTEAFNALKNETNVFLENPLLTSLHTSLVKNGNFEEAEHIIQNSAHLFNEYISTQSYQPKWTALKSLNRDGVEVCEQPGMRGGHQMCIDEEKQLIFLIGGWDGTKDISDFWVYNINSSHWHCISENIEMDGGPAARSCHKICLDTKKRHLYILGRYLDAEERLNLDIKSDFFRYGLDTGLWETVSSDTYSEGGPSLIFDHQMQYDGVTEKIFVFGGRILTTIINDDQSSEPLFSGLFSYCTKTNKWEKLKDDCINIPSNDQILSRSGHSMLIDQERRLLYIFAGQRGRNRESVNDFFSYNIDTGEITILVALAENKLSSSVGFTQRSNIDSKLGEIYVLSGSNREAENKEDCIRNSFWVYNITLKKWTCVYKNENIDKLYWKKMTNIEPRPRFAHQLVYDSINKVHFLFGGNPGHSASLKLRLDDFWMLKLERSTTEDLLRYCRFIIRKLRFMEMSEIDQIHALSYLQEEVSLVIDHSNDCEREMFESLTSVLFSQTPVLSSSRSNSDGPSETYEARTKVFDELTTYFPSHMTQPCGTITDFIVV</sequence>
<dbReference type="Proteomes" id="UP001652625">
    <property type="component" value="Chromosome 12"/>
</dbReference>
<dbReference type="Pfam" id="PF24981">
    <property type="entry name" value="Beta-prop_ATRN-LZTR1"/>
    <property type="match status" value="1"/>
</dbReference>
<dbReference type="PROSITE" id="PS50896">
    <property type="entry name" value="LISH"/>
    <property type="match status" value="1"/>
</dbReference>
<dbReference type="RefSeq" id="XP_065668570.1">
    <property type="nucleotide sequence ID" value="XM_065812498.1"/>
</dbReference>
<proteinExistence type="predicted"/>
<evidence type="ECO:0000313" key="5">
    <source>
        <dbReference type="Proteomes" id="UP001652625"/>
    </source>
</evidence>
<dbReference type="GeneID" id="100208130"/>
<dbReference type="PANTHER" id="PTHR15526:SF5">
    <property type="entry name" value="MUSKELIN"/>
    <property type="match status" value="1"/>
</dbReference>
<dbReference type="Gene3D" id="2.60.120.260">
    <property type="entry name" value="Galactose-binding domain-like"/>
    <property type="match status" value="1"/>
</dbReference>
<dbReference type="SUPFAM" id="SSF49785">
    <property type="entry name" value="Galactose-binding domain-like"/>
    <property type="match status" value="1"/>
</dbReference>
<keyword evidence="1" id="KW-0880">Kelch repeat</keyword>
<organism evidence="5 6">
    <name type="scientific">Hydra vulgaris</name>
    <name type="common">Hydra</name>
    <name type="synonym">Hydra attenuata</name>
    <dbReference type="NCBI Taxonomy" id="6087"/>
    <lineage>
        <taxon>Eukaryota</taxon>
        <taxon>Metazoa</taxon>
        <taxon>Cnidaria</taxon>
        <taxon>Hydrozoa</taxon>
        <taxon>Hydroidolina</taxon>
        <taxon>Anthoathecata</taxon>
        <taxon>Aplanulata</taxon>
        <taxon>Hydridae</taxon>
        <taxon>Hydra</taxon>
    </lineage>
</organism>
<evidence type="ECO:0000256" key="1">
    <source>
        <dbReference type="ARBA" id="ARBA00022441"/>
    </source>
</evidence>
<evidence type="ECO:0000259" key="3">
    <source>
        <dbReference type="Pfam" id="PF06588"/>
    </source>
</evidence>
<reference evidence="6" key="1">
    <citation type="submission" date="2025-08" db="UniProtKB">
        <authorList>
            <consortium name="RefSeq"/>
        </authorList>
    </citation>
    <scope>IDENTIFICATION</scope>
</reference>
<feature type="domain" description="Muskelin N-terminal" evidence="3">
    <location>
        <begin position="14"/>
        <end position="205"/>
    </location>
</feature>
<name>A0ABM4D2U1_HYDVU</name>
<evidence type="ECO:0000259" key="4">
    <source>
        <dbReference type="Pfam" id="PF24981"/>
    </source>
</evidence>
<dbReference type="InterPro" id="IPR056737">
    <property type="entry name" value="Beta-prop_ATRN-MKLN-like"/>
</dbReference>
<dbReference type="Pfam" id="PF06588">
    <property type="entry name" value="Muskelin_N"/>
    <property type="match status" value="1"/>
</dbReference>
<dbReference type="InterPro" id="IPR008979">
    <property type="entry name" value="Galactose-bd-like_sf"/>
</dbReference>
<accession>A0ABM4D2U1</accession>
<protein>
    <submittedName>
        <fullName evidence="6">Muskelin isoform X4</fullName>
    </submittedName>
</protein>
<gene>
    <name evidence="6" type="primary">LOC100208130</name>
</gene>
<feature type="domain" description="Attractin/MKLN-like beta-propeller" evidence="4">
    <location>
        <begin position="261"/>
        <end position="438"/>
    </location>
</feature>
<evidence type="ECO:0000256" key="2">
    <source>
        <dbReference type="ARBA" id="ARBA00022737"/>
    </source>
</evidence>
<keyword evidence="5" id="KW-1185">Reference proteome</keyword>
<dbReference type="Gene3D" id="2.120.10.80">
    <property type="entry name" value="Kelch-type beta propeller"/>
    <property type="match status" value="2"/>
</dbReference>
<keyword evidence="2" id="KW-0677">Repeat</keyword>
<dbReference type="InterPro" id="IPR010565">
    <property type="entry name" value="Muskelin_N"/>
</dbReference>
<dbReference type="InterPro" id="IPR052456">
    <property type="entry name" value="CTLH_complex_component"/>
</dbReference>
<dbReference type="SUPFAM" id="SSF117281">
    <property type="entry name" value="Kelch motif"/>
    <property type="match status" value="1"/>
</dbReference>
<dbReference type="PANTHER" id="PTHR15526">
    <property type="entry name" value="MUSKELIN"/>
    <property type="match status" value="1"/>
</dbReference>
<dbReference type="InterPro" id="IPR015915">
    <property type="entry name" value="Kelch-typ_b-propeller"/>
</dbReference>
<dbReference type="InterPro" id="IPR006594">
    <property type="entry name" value="LisH"/>
</dbReference>
<evidence type="ECO:0000313" key="6">
    <source>
        <dbReference type="RefSeq" id="XP_065668570.1"/>
    </source>
</evidence>